<proteinExistence type="predicted"/>
<reference evidence="2 3" key="1">
    <citation type="submission" date="2019-12" db="EMBL/GenBank/DDBJ databases">
        <title>complete genome sequences of Aeromonas veronii str. WP3-W19-ESBL-03 isolated from wastewater treatment plant effluent.</title>
        <authorList>
            <person name="Sekizuka T."/>
            <person name="Itokawa K."/>
            <person name="Yatsu K."/>
            <person name="Inamine Y."/>
            <person name="Kuroda M."/>
        </authorList>
    </citation>
    <scope>NUCLEOTIDE SEQUENCE [LARGE SCALE GENOMIC DNA]</scope>
    <source>
        <strain evidence="2 3">WP3-W19-ESBL-03</strain>
    </source>
</reference>
<dbReference type="RefSeq" id="WP_182939770.1">
    <property type="nucleotide sequence ID" value="NZ_AP022038.1"/>
</dbReference>
<dbReference type="SUPFAM" id="SSF143597">
    <property type="entry name" value="YojJ-like"/>
    <property type="match status" value="1"/>
</dbReference>
<protein>
    <recommendedName>
        <fullName evidence="1">DAC domain-containing protein</fullName>
    </recommendedName>
</protein>
<dbReference type="AlphaFoldDB" id="A0A6S5CFZ8"/>
<evidence type="ECO:0000259" key="1">
    <source>
        <dbReference type="PROSITE" id="PS51794"/>
    </source>
</evidence>
<dbReference type="Proteomes" id="UP000515442">
    <property type="component" value="Chromosome"/>
</dbReference>
<name>A0A6S5CFZ8_AERVE</name>
<evidence type="ECO:0000313" key="2">
    <source>
        <dbReference type="EMBL" id="BBR40385.1"/>
    </source>
</evidence>
<dbReference type="InterPro" id="IPR036888">
    <property type="entry name" value="DNA_integrity_DisA_N_sf"/>
</dbReference>
<sequence>MGGHYINLFMWGYQSHYRNQIQWLARDVLKRLGAPSEAEVILVGARSPNSDNRNPVCIEPEDGKWPLSLFDDLIDSIEVTYNNHKMQNLYFGDAPSMRDKPEWMRQDSVRTSVERALKKFDEEHHVTSFCGAARRIDDHYVTPVIQIPNSLFLQYPPLDHKPLRKGNNENGYRSLIHSAMATVLHEATEGLNKPEPGRSPHRSMREAEEIVRIAAKKFMHTPGLSIERQYMHDDLFATLNLVSSLMYEGSKGIGHLILVDPKNDVVEFMVKFAEPVTLREPRWVRKVLQMATTGIGIIADSQRIYGLGRLKEWYDSRNQDAFLVAFIDHYHWELRCGNQALLRSHYAEPKLPQEPFDKAAFLANYARLFPDTSHENGLNLWHLMMAQVRQEHGSMIVVAKDAASEARRLSKQGTCIEPTLLSEALLRSFSGIDGTIILDPSGFCHAIGIILDGKATEQCTPSRGSRYNSGVRYVHKGSHRRLAIVVSDDRTVDIIPMLRPLVSRSMIEQHVTRLENATIENFHDPRNWLDKHRFYLNLDQCSRVNNSLERLDDLPKEFGRLYFSTEKFEVHPEMDESYLTDA</sequence>
<dbReference type="EMBL" id="AP022038">
    <property type="protein sequence ID" value="BBR40385.1"/>
    <property type="molecule type" value="Genomic_DNA"/>
</dbReference>
<feature type="domain" description="DAC" evidence="1">
    <location>
        <begin position="354"/>
        <end position="509"/>
    </location>
</feature>
<dbReference type="Pfam" id="PF21752">
    <property type="entry name" value="DACNG"/>
    <property type="match status" value="1"/>
</dbReference>
<dbReference type="InterPro" id="IPR048554">
    <property type="entry name" value="DACNG"/>
</dbReference>
<dbReference type="PROSITE" id="PS51794">
    <property type="entry name" value="DAC"/>
    <property type="match status" value="1"/>
</dbReference>
<gene>
    <name evidence="2" type="ORF">WP3W19E03_29100</name>
</gene>
<organism evidence="2 3">
    <name type="scientific">Aeromonas veronii</name>
    <dbReference type="NCBI Taxonomy" id="654"/>
    <lineage>
        <taxon>Bacteria</taxon>
        <taxon>Pseudomonadati</taxon>
        <taxon>Pseudomonadota</taxon>
        <taxon>Gammaproteobacteria</taxon>
        <taxon>Aeromonadales</taxon>
        <taxon>Aeromonadaceae</taxon>
        <taxon>Aeromonas</taxon>
    </lineage>
</organism>
<dbReference type="Pfam" id="PF21750">
    <property type="entry name" value="DACNH"/>
    <property type="match status" value="1"/>
</dbReference>
<evidence type="ECO:0000313" key="3">
    <source>
        <dbReference type="Proteomes" id="UP000515442"/>
    </source>
</evidence>
<accession>A0A6S5CFZ8</accession>
<dbReference type="InterPro" id="IPR048555">
    <property type="entry name" value="DACNH"/>
</dbReference>
<dbReference type="InterPro" id="IPR003390">
    <property type="entry name" value="DNA_integrity_scan_DisA_N"/>
</dbReference>